<evidence type="ECO:0000313" key="2">
    <source>
        <dbReference type="Proteomes" id="UP000030700"/>
    </source>
</evidence>
<dbReference type="AlphaFoldDB" id="A0A081BS28"/>
<sequence>MNKVSRPYHDELLHALMNPEEAAAYLNAALDEGSSEIFILALQNVAKAQALKEGRDSEAERIGVEPSSLSELFGHAGLRFAALG</sequence>
<dbReference type="Proteomes" id="UP000030700">
    <property type="component" value="Unassembled WGS sequence"/>
</dbReference>
<dbReference type="EMBL" id="DF820460">
    <property type="protein sequence ID" value="GAK54209.1"/>
    <property type="molecule type" value="Genomic_DNA"/>
</dbReference>
<evidence type="ECO:0000313" key="1">
    <source>
        <dbReference type="EMBL" id="GAK54209.1"/>
    </source>
</evidence>
<evidence type="ECO:0008006" key="3">
    <source>
        <dbReference type="Google" id="ProtNLM"/>
    </source>
</evidence>
<organism evidence="1">
    <name type="scientific">Candidatus Moduliflexus flocculans</name>
    <dbReference type="NCBI Taxonomy" id="1499966"/>
    <lineage>
        <taxon>Bacteria</taxon>
        <taxon>Candidatus Moduliflexota</taxon>
        <taxon>Candidatus Moduliflexia</taxon>
        <taxon>Candidatus Moduliflexales</taxon>
        <taxon>Candidatus Moduliflexaceae</taxon>
    </lineage>
</organism>
<accession>A0A081BS28</accession>
<protein>
    <recommendedName>
        <fullName evidence="3">Addiction module antidote protein</fullName>
    </recommendedName>
</protein>
<gene>
    <name evidence="1" type="ORF">U14_05488</name>
</gene>
<proteinExistence type="predicted"/>
<keyword evidence="2" id="KW-1185">Reference proteome</keyword>
<reference evidence="1" key="1">
    <citation type="journal article" date="2015" name="PeerJ">
        <title>First genomic representation of candidate bacterial phylum KSB3 points to enhanced environmental sensing as a trigger of wastewater bulking.</title>
        <authorList>
            <person name="Sekiguchi Y."/>
            <person name="Ohashi A."/>
            <person name="Parks D.H."/>
            <person name="Yamauchi T."/>
            <person name="Tyson G.W."/>
            <person name="Hugenholtz P."/>
        </authorList>
    </citation>
    <scope>NUCLEOTIDE SEQUENCE [LARGE SCALE GENOMIC DNA]</scope>
</reference>
<name>A0A081BS28_9BACT</name>
<dbReference type="STRING" id="1499966.U14_05488"/>
<dbReference type="HOGENOM" id="CLU_2520847_0_0_0"/>